<dbReference type="EMBL" id="CADCWP010000024">
    <property type="protein sequence ID" value="CAA9558044.1"/>
    <property type="molecule type" value="Genomic_DNA"/>
</dbReference>
<evidence type="ECO:0000313" key="2">
    <source>
        <dbReference type="EMBL" id="CAA9558044.1"/>
    </source>
</evidence>
<proteinExistence type="predicted"/>
<feature type="region of interest" description="Disordered" evidence="1">
    <location>
        <begin position="60"/>
        <end position="91"/>
    </location>
</feature>
<feature type="compositionally biased region" description="Acidic residues" evidence="1">
    <location>
        <begin position="72"/>
        <end position="91"/>
    </location>
</feature>
<organism evidence="2">
    <name type="scientific">uncultured Truepera sp</name>
    <dbReference type="NCBI Taxonomy" id="543023"/>
    <lineage>
        <taxon>Bacteria</taxon>
        <taxon>Thermotogati</taxon>
        <taxon>Deinococcota</taxon>
        <taxon>Deinococci</taxon>
        <taxon>Trueperales</taxon>
        <taxon>Trueperaceae</taxon>
        <taxon>Truepera</taxon>
        <taxon>environmental samples</taxon>
    </lineage>
</organism>
<protein>
    <submittedName>
        <fullName evidence="2">Uncharacterized protein</fullName>
    </submittedName>
</protein>
<name>A0A6J4URR0_9DEIN</name>
<accession>A0A6J4URR0</accession>
<dbReference type="AlphaFoldDB" id="A0A6J4URR0"/>
<gene>
    <name evidence="2" type="ORF">AVDCRST_MAG86-530</name>
</gene>
<sequence length="91" mass="9392">MNTQMLSSLQLSFFGVATLKAMKNLTKYLMIVLVLGFGLAACEPNETEDAVEDAGTAVEDTVEDAGSTLEGAAEDAGDATEDAAEDATDGN</sequence>
<reference evidence="2" key="1">
    <citation type="submission" date="2020-02" db="EMBL/GenBank/DDBJ databases">
        <authorList>
            <person name="Meier V. D."/>
        </authorList>
    </citation>
    <scope>NUCLEOTIDE SEQUENCE</scope>
    <source>
        <strain evidence="2">AVDCRST_MAG86</strain>
    </source>
</reference>
<evidence type="ECO:0000256" key="1">
    <source>
        <dbReference type="SAM" id="MobiDB-lite"/>
    </source>
</evidence>